<keyword evidence="2" id="KW-0472">Membrane</keyword>
<evidence type="ECO:0000313" key="3">
    <source>
        <dbReference type="EMBL" id="GAA3659428.1"/>
    </source>
</evidence>
<evidence type="ECO:0000256" key="2">
    <source>
        <dbReference type="SAM" id="Phobius"/>
    </source>
</evidence>
<reference evidence="4" key="1">
    <citation type="journal article" date="2019" name="Int. J. Syst. Evol. Microbiol.">
        <title>The Global Catalogue of Microorganisms (GCM) 10K type strain sequencing project: providing services to taxonomists for standard genome sequencing and annotation.</title>
        <authorList>
            <consortium name="The Broad Institute Genomics Platform"/>
            <consortium name="The Broad Institute Genome Sequencing Center for Infectious Disease"/>
            <person name="Wu L."/>
            <person name="Ma J."/>
        </authorList>
    </citation>
    <scope>NUCLEOTIDE SEQUENCE [LARGE SCALE GENOMIC DNA]</scope>
    <source>
        <strain evidence="4">JCM 16904</strain>
    </source>
</reference>
<gene>
    <name evidence="3" type="ORF">GCM10022224_023580</name>
</gene>
<keyword evidence="4" id="KW-1185">Reference proteome</keyword>
<dbReference type="RefSeq" id="WP_344876011.1">
    <property type="nucleotide sequence ID" value="NZ_BAAAZP010000040.1"/>
</dbReference>
<organism evidence="3 4">
    <name type="scientific">Nonomuraea antimicrobica</name>
    <dbReference type="NCBI Taxonomy" id="561173"/>
    <lineage>
        <taxon>Bacteria</taxon>
        <taxon>Bacillati</taxon>
        <taxon>Actinomycetota</taxon>
        <taxon>Actinomycetes</taxon>
        <taxon>Streptosporangiales</taxon>
        <taxon>Streptosporangiaceae</taxon>
        <taxon>Nonomuraea</taxon>
    </lineage>
</organism>
<evidence type="ECO:0008006" key="5">
    <source>
        <dbReference type="Google" id="ProtNLM"/>
    </source>
</evidence>
<feature type="transmembrane region" description="Helical" evidence="2">
    <location>
        <begin position="37"/>
        <end position="56"/>
    </location>
</feature>
<sequence>MDRTEEQIVRALLARASADLPPEPDLMAKVTRGRRPILVPALVSGLAAMVVAVTLVTSQFVTAPSAQAAVVAAAERTATESFRSHVVTTQEIPDGRPYERVVDGFFDPATRYGHAQVREPAYEMIFIGDTVYRRLPADLPEQILAGIPEGKQWVATDKVEDRGPVHALAKQGFPDPAAALRQLEAADEVVETSQGRYTFELPVAEELGQALTGTVEVDDEGRVRRLEIVAGPTRTTLEFRDHGAREPERAAPPEAEVQRLGEAIRPAQGATEPAASPA</sequence>
<name>A0ABP7BHW6_9ACTN</name>
<feature type="region of interest" description="Disordered" evidence="1">
    <location>
        <begin position="240"/>
        <end position="278"/>
    </location>
</feature>
<accession>A0ABP7BHW6</accession>
<dbReference type="Gene3D" id="2.50.20.20">
    <property type="match status" value="1"/>
</dbReference>
<keyword evidence="2" id="KW-1133">Transmembrane helix</keyword>
<evidence type="ECO:0000313" key="4">
    <source>
        <dbReference type="Proteomes" id="UP001500902"/>
    </source>
</evidence>
<protein>
    <recommendedName>
        <fullName evidence="5">Outer membrane lipoprotein-sorting protein</fullName>
    </recommendedName>
</protein>
<comment type="caution">
    <text evidence="3">The sequence shown here is derived from an EMBL/GenBank/DDBJ whole genome shotgun (WGS) entry which is preliminary data.</text>
</comment>
<feature type="compositionally biased region" description="Basic and acidic residues" evidence="1">
    <location>
        <begin position="240"/>
        <end position="259"/>
    </location>
</feature>
<proteinExistence type="predicted"/>
<dbReference type="EMBL" id="BAAAZP010000040">
    <property type="protein sequence ID" value="GAA3659428.1"/>
    <property type="molecule type" value="Genomic_DNA"/>
</dbReference>
<dbReference type="Proteomes" id="UP001500902">
    <property type="component" value="Unassembled WGS sequence"/>
</dbReference>
<keyword evidence="2" id="KW-0812">Transmembrane</keyword>
<evidence type="ECO:0000256" key="1">
    <source>
        <dbReference type="SAM" id="MobiDB-lite"/>
    </source>
</evidence>